<dbReference type="InterPro" id="IPR011989">
    <property type="entry name" value="ARM-like"/>
</dbReference>
<evidence type="ECO:0000313" key="9">
    <source>
        <dbReference type="EMBL" id="CAD8436609.1"/>
    </source>
</evidence>
<dbReference type="SMART" id="SM01354">
    <property type="entry name" value="BLVR"/>
    <property type="match status" value="1"/>
</dbReference>
<evidence type="ECO:0000259" key="8">
    <source>
        <dbReference type="SMART" id="SM01354"/>
    </source>
</evidence>
<dbReference type="GO" id="GO:0030123">
    <property type="term" value="C:AP-3 adaptor complex"/>
    <property type="evidence" value="ECO:0007669"/>
    <property type="project" value="InterPro"/>
</dbReference>
<dbReference type="GO" id="GO:0006896">
    <property type="term" value="P:Golgi to vacuole transport"/>
    <property type="evidence" value="ECO:0007669"/>
    <property type="project" value="TreeGrafter"/>
</dbReference>
<comment type="subcellular location">
    <subcellularLocation>
        <location evidence="1">Endomembrane system</location>
    </subcellularLocation>
</comment>
<gene>
    <name evidence="9" type="ORF">LAMO00422_LOCUS4079</name>
</gene>
<dbReference type="InterPro" id="IPR017105">
    <property type="entry name" value="AP3_complex_dsu"/>
</dbReference>
<dbReference type="Gene3D" id="1.25.10.10">
    <property type="entry name" value="Leucine-rich Repeat Variant"/>
    <property type="match status" value="1"/>
</dbReference>
<feature type="compositionally biased region" description="Basic and acidic residues" evidence="7">
    <location>
        <begin position="914"/>
        <end position="925"/>
    </location>
</feature>
<keyword evidence="6" id="KW-0472">Membrane</keyword>
<organism evidence="9">
    <name type="scientific">Amorphochlora amoebiformis</name>
    <dbReference type="NCBI Taxonomy" id="1561963"/>
    <lineage>
        <taxon>Eukaryota</taxon>
        <taxon>Sar</taxon>
        <taxon>Rhizaria</taxon>
        <taxon>Cercozoa</taxon>
        <taxon>Chlorarachniophyceae</taxon>
        <taxon>Amorphochlora</taxon>
    </lineage>
</organism>
<dbReference type="Pfam" id="PF01602">
    <property type="entry name" value="Adaptin_N"/>
    <property type="match status" value="1"/>
</dbReference>
<dbReference type="EMBL" id="HBEM01005816">
    <property type="protein sequence ID" value="CAD8436609.1"/>
    <property type="molecule type" value="Transcribed_RNA"/>
</dbReference>
<sequence>MFNKSLQDVVKGIRTNKHNLGPYISGVISEIKTELTANDDDTKAQAIEKLTYLQLEGYSMSWANFHIVECMSMPWFGHRHIGYLAASQSFTKDTDVILLTTHLFRKAFSPSSADYHVMYETGAAISCLANIANKDLSMALLKDIYGMLNSARPYTRKKACLVLYKLFQTWPKALRLSFPRLREKLNDTDPSVCSAAVYVVCELARNNPKNYLSLAPEFFKILTTSSNNWILIKIVKLLGSLVPLEPRLAKKLRDPLHDIITTTPAKSLLYECINTLISGKLTSKSVVSLCMEKLRTFIEDPDQNLKYLGLLGLHKLMKQHLRVVAEHKDLVLDCLEDEDPTIRRRAIDIITRMVSRKNMGGIVRRLLVHLKSQEGDYRNYVMSRIIQICSQENFAFISDFAWYVNTLLQLTVMLGTSHENSVALKGQFIDILVRVKGVRKYCVKHLTDLLRDKDAAMSGALTNTALSEVLFAAAWAVGEYPDLVKEPVELLKSILDPSITRLCPNTQVVYLHAAIKICAYVLKRLISESGEDEGFAPEGADGADIKTAGGGGAALADVMGLEETSENPSEDLENKIKDDDEDINIEIKTKEQGEEKSPKKRLQSEGGDWRIMAKDIMDTLMVKMMNFTRSNDVEVQERAVCYHRFIRALRNTSDSKEKTGEPEKLDLLSLTKGQAQSVIQQFVEFFGVSDAEKLSLVHPKAQKRVKIPAGLNLEKWINEPESDSDDDFDVKYDPDETFDSLDDFLDNNKKKKKKKGRKGKDSQDKEEKRRRAKAAKKNNPFYLAEEENKNADNVDVDDIPLSTLDFEVTGGKRKKGKRGRKKFKKKDSDDLPQRYEVAAGPILDGDDTDEDDNKAALDVDIHTPLQDDEVMPDASAYPKGTKGAGPQKTSKDKRSKKKDRKAKKEKKKKRSKGGKIDSEEPEDKKVKKKSSKGPAPTANILGFGDSPAIKPIEAKVEPVKPPVEDEYELEMPEVAEQASSKKKKKDKKGKKDKKKKRDKKKDRESKSESKSGGGSIMDILGAAASPSLAERKEEKSTSVPQGLFSSGEPGFRKKLLYKDNALCIYFTTRAEKHQPYSLFVDIYMVTVIKKLDIARIELSNSYEDSTECPNPSPAHFEASSLRRGKAKSKSLTLEWKTFDGPRIIPATVYYKLPGNEKMVRQMCEMKLGCSSFFLPMKISMDNLAMMIKGGGGAEKVFSHKKGGKVILKSGMSMKDAVKAIGATLNVHMVKAMSGRATYYGRSVRSPTHHMAVYIKGSSNNTLDIDIMTSHPFLAQALVDEASWSLATLPTIPS</sequence>
<feature type="compositionally biased region" description="Basic residues" evidence="7">
    <location>
        <begin position="749"/>
        <end position="758"/>
    </location>
</feature>
<dbReference type="PANTHER" id="PTHR22781">
    <property type="entry name" value="DELTA ADAPTIN-RELATED"/>
    <property type="match status" value="1"/>
</dbReference>
<feature type="compositionally biased region" description="Basic and acidic residues" evidence="7">
    <location>
        <begin position="759"/>
        <end position="769"/>
    </location>
</feature>
<feature type="compositionally biased region" description="Basic residues" evidence="7">
    <location>
        <begin position="980"/>
        <end position="1000"/>
    </location>
</feature>
<comment type="similarity">
    <text evidence="2">Belongs to the adaptor complexes large subunit family.</text>
</comment>
<dbReference type="GO" id="GO:0006623">
    <property type="term" value="P:protein targeting to vacuole"/>
    <property type="evidence" value="ECO:0007669"/>
    <property type="project" value="TreeGrafter"/>
</dbReference>
<keyword evidence="3" id="KW-0813">Transport</keyword>
<feature type="region of interest" description="Disordered" evidence="7">
    <location>
        <begin position="749"/>
        <end position="1018"/>
    </location>
</feature>
<keyword evidence="5" id="KW-0653">Protein transport</keyword>
<evidence type="ECO:0000256" key="2">
    <source>
        <dbReference type="ARBA" id="ARBA00006613"/>
    </source>
</evidence>
<feature type="compositionally biased region" description="Basic residues" evidence="7">
    <location>
        <begin position="811"/>
        <end position="825"/>
    </location>
</feature>
<feature type="compositionally biased region" description="Basic residues" evidence="7">
    <location>
        <begin position="891"/>
        <end position="913"/>
    </location>
</feature>
<dbReference type="InterPro" id="IPR010474">
    <property type="entry name" value="AP3D_dom_metazoa"/>
</dbReference>
<dbReference type="SUPFAM" id="SSF48371">
    <property type="entry name" value="ARM repeat"/>
    <property type="match status" value="1"/>
</dbReference>
<evidence type="ECO:0000256" key="3">
    <source>
        <dbReference type="ARBA" id="ARBA00022448"/>
    </source>
</evidence>
<keyword evidence="4" id="KW-0677">Repeat</keyword>
<name>A0A7S0GTU1_9EUKA</name>
<feature type="compositionally biased region" description="Acidic residues" evidence="7">
    <location>
        <begin position="964"/>
        <end position="973"/>
    </location>
</feature>
<evidence type="ECO:0000256" key="4">
    <source>
        <dbReference type="ARBA" id="ARBA00022737"/>
    </source>
</evidence>
<evidence type="ECO:0000256" key="5">
    <source>
        <dbReference type="ARBA" id="ARBA00022927"/>
    </source>
</evidence>
<protein>
    <recommendedName>
        <fullName evidence="8">AP-3 complex subunit delta domain-containing protein</fullName>
    </recommendedName>
</protein>
<dbReference type="InterPro" id="IPR016024">
    <property type="entry name" value="ARM-type_fold"/>
</dbReference>
<evidence type="ECO:0000256" key="6">
    <source>
        <dbReference type="ARBA" id="ARBA00023136"/>
    </source>
</evidence>
<evidence type="ECO:0000256" key="7">
    <source>
        <dbReference type="SAM" id="MobiDB-lite"/>
    </source>
</evidence>
<feature type="domain" description="AP-3 complex subunit delta" evidence="8">
    <location>
        <begin position="763"/>
        <end position="862"/>
    </location>
</feature>
<dbReference type="GO" id="GO:0010008">
    <property type="term" value="C:endosome membrane"/>
    <property type="evidence" value="ECO:0007669"/>
    <property type="project" value="TreeGrafter"/>
</dbReference>
<evidence type="ECO:0000256" key="1">
    <source>
        <dbReference type="ARBA" id="ARBA00004308"/>
    </source>
</evidence>
<feature type="region of interest" description="Disordered" evidence="7">
    <location>
        <begin position="562"/>
        <end position="583"/>
    </location>
</feature>
<proteinExistence type="inferred from homology"/>
<dbReference type="InterPro" id="IPR002553">
    <property type="entry name" value="Clathrin/coatomer_adapt-like_N"/>
</dbReference>
<reference evidence="9" key="1">
    <citation type="submission" date="2021-01" db="EMBL/GenBank/DDBJ databases">
        <authorList>
            <person name="Corre E."/>
            <person name="Pelletier E."/>
            <person name="Niang G."/>
            <person name="Scheremetjew M."/>
            <person name="Finn R."/>
            <person name="Kale V."/>
            <person name="Holt S."/>
            <person name="Cochrane G."/>
            <person name="Meng A."/>
            <person name="Brown T."/>
            <person name="Cohen L."/>
        </authorList>
    </citation>
    <scope>NUCLEOTIDE SEQUENCE</scope>
    <source>
        <strain evidence="9">CCMP2058</strain>
    </source>
</reference>
<accession>A0A7S0GTU1</accession>
<dbReference type="PANTHER" id="PTHR22781:SF12">
    <property type="entry name" value="AP-3 COMPLEX SUBUNIT DELTA-1"/>
    <property type="match status" value="1"/>
</dbReference>